<gene>
    <name evidence="3" type="ORF">NPX13_g7802</name>
</gene>
<dbReference type="Pfam" id="PF02765">
    <property type="entry name" value="POT1"/>
    <property type="match status" value="1"/>
</dbReference>
<feature type="compositionally biased region" description="Low complexity" evidence="1">
    <location>
        <begin position="263"/>
        <end position="285"/>
    </location>
</feature>
<dbReference type="InterPro" id="IPR012340">
    <property type="entry name" value="NA-bd_OB-fold"/>
</dbReference>
<feature type="region of interest" description="Disordered" evidence="1">
    <location>
        <begin position="65"/>
        <end position="86"/>
    </location>
</feature>
<dbReference type="Gene3D" id="2.40.50.140">
    <property type="entry name" value="Nucleic acid-binding proteins"/>
    <property type="match status" value="1"/>
</dbReference>
<dbReference type="AlphaFoldDB" id="A0A9W8TKT4"/>
<reference evidence="3" key="1">
    <citation type="submission" date="2022-07" db="EMBL/GenBank/DDBJ databases">
        <title>Genome Sequence of Xylaria arbuscula.</title>
        <authorList>
            <person name="Buettner E."/>
        </authorList>
    </citation>
    <scope>NUCLEOTIDE SEQUENCE</scope>
    <source>
        <strain evidence="3">VT107</strain>
    </source>
</reference>
<feature type="region of interest" description="Disordered" evidence="1">
    <location>
        <begin position="333"/>
        <end position="383"/>
    </location>
</feature>
<accession>A0A9W8TKT4</accession>
<evidence type="ECO:0000313" key="4">
    <source>
        <dbReference type="Proteomes" id="UP001148614"/>
    </source>
</evidence>
<dbReference type="GO" id="GO:0003677">
    <property type="term" value="F:DNA binding"/>
    <property type="evidence" value="ECO:0007669"/>
    <property type="project" value="InterPro"/>
</dbReference>
<name>A0A9W8TKT4_9PEZI</name>
<organism evidence="3 4">
    <name type="scientific">Xylaria arbuscula</name>
    <dbReference type="NCBI Taxonomy" id="114810"/>
    <lineage>
        <taxon>Eukaryota</taxon>
        <taxon>Fungi</taxon>
        <taxon>Dikarya</taxon>
        <taxon>Ascomycota</taxon>
        <taxon>Pezizomycotina</taxon>
        <taxon>Sordariomycetes</taxon>
        <taxon>Xylariomycetidae</taxon>
        <taxon>Xylariales</taxon>
        <taxon>Xylariaceae</taxon>
        <taxon>Xylaria</taxon>
    </lineage>
</organism>
<feature type="compositionally biased region" description="Basic and acidic residues" evidence="1">
    <location>
        <begin position="333"/>
        <end position="349"/>
    </location>
</feature>
<dbReference type="SUPFAM" id="SSF50249">
    <property type="entry name" value="Nucleic acid-binding proteins"/>
    <property type="match status" value="1"/>
</dbReference>
<feature type="compositionally biased region" description="Basic and acidic residues" evidence="1">
    <location>
        <begin position="476"/>
        <end position="487"/>
    </location>
</feature>
<dbReference type="GO" id="GO:0000781">
    <property type="term" value="C:chromosome, telomeric region"/>
    <property type="evidence" value="ECO:0007669"/>
    <property type="project" value="InterPro"/>
</dbReference>
<dbReference type="Proteomes" id="UP001148614">
    <property type="component" value="Unassembled WGS sequence"/>
</dbReference>
<feature type="region of interest" description="Disordered" evidence="1">
    <location>
        <begin position="430"/>
        <end position="490"/>
    </location>
</feature>
<dbReference type="InterPro" id="IPR011564">
    <property type="entry name" value="Telomer_end-bd_POT1/Cdc13"/>
</dbReference>
<dbReference type="GO" id="GO:0000723">
    <property type="term" value="P:telomere maintenance"/>
    <property type="evidence" value="ECO:0007669"/>
    <property type="project" value="InterPro"/>
</dbReference>
<feature type="region of interest" description="Disordered" evidence="1">
    <location>
        <begin position="260"/>
        <end position="285"/>
    </location>
</feature>
<evidence type="ECO:0000259" key="2">
    <source>
        <dbReference type="SMART" id="SM00976"/>
    </source>
</evidence>
<proteinExistence type="predicted"/>
<sequence>MKFTPRAMWSLAIRSVKFRTVNEEWDTYSQRPATGLFVERIDNGQLSAESRDEVDNELQVSSATDEILREESTQGHGGTQTSPKPVEANIMQFTPNPEKELTTTASSSSLLTQSFETHVEDITATMEETIVTSTAELATMQLPTPSNTQISDITLNSSMSTSTNIAKSFDSITTVEQPNYRSRKGSFEEKSVTDLVQQDSDANIAEDSVQQQLESAFIMELQEQSPSHELPITSSPAHSFQSQLDDVEVVLPESIEEAEDYLPAPRSESPESSSGASDASGSIGSSISHMEVDEELQASILEEFSLEDHPDHDYRDSEDEELQASILENVTMEDHLVQDGQDRPDSQDNREDEDEQLQASILEDSHWEDHLTHNDQNDDDDSYQIDVNEANTELDEGNLAENAPSLHEETPAKQLAEDISAQLRRNFLVNSGSSEEESDTSIRNDPSVHLARIANSSKKRKRKRAASTDSYRPSKRLFDTYRSRTPETDDSSILLARASLASHTPRSEEDSYSMTAAKLQLARHLRDELPDCTSLKVLRQHLTKSLDVIAVAVMQPPDPQRAKGGPREFMMSFTVADHSIGPYAVAEALIYRPHKDTLPVIRYGDIVLLRNFTVVSLANKGFGLRSNESSSWAVFDYEGEPPQIRGPPVEYGANEALYVSYLREWFGLLDVKAREKLELANRKIINASKTRKST</sequence>
<evidence type="ECO:0000256" key="1">
    <source>
        <dbReference type="SAM" id="MobiDB-lite"/>
    </source>
</evidence>
<dbReference type="CDD" id="cd04497">
    <property type="entry name" value="hPOT1_OB1_like"/>
    <property type="match status" value="1"/>
</dbReference>
<dbReference type="SMART" id="SM00976">
    <property type="entry name" value="Telo_bind"/>
    <property type="match status" value="1"/>
</dbReference>
<keyword evidence="4" id="KW-1185">Reference proteome</keyword>
<dbReference type="EMBL" id="JANPWZ010001603">
    <property type="protein sequence ID" value="KAJ3564553.1"/>
    <property type="molecule type" value="Genomic_DNA"/>
</dbReference>
<dbReference type="VEuPathDB" id="FungiDB:F4678DRAFT_411752"/>
<evidence type="ECO:0000313" key="3">
    <source>
        <dbReference type="EMBL" id="KAJ3564553.1"/>
    </source>
</evidence>
<protein>
    <recommendedName>
        <fullName evidence="2">Telomeric single stranded DNA binding POT1/Cdc13 domain-containing protein</fullName>
    </recommendedName>
</protein>
<comment type="caution">
    <text evidence="3">The sequence shown here is derived from an EMBL/GenBank/DDBJ whole genome shotgun (WGS) entry which is preliminary data.</text>
</comment>
<feature type="domain" description="Telomeric single stranded DNA binding POT1/Cdc13" evidence="2">
    <location>
        <begin position="532"/>
        <end position="667"/>
    </location>
</feature>
<feature type="compositionally biased region" description="Basic and acidic residues" evidence="1">
    <location>
        <begin position="363"/>
        <end position="376"/>
    </location>
</feature>